<dbReference type="SUPFAM" id="SSF53756">
    <property type="entry name" value="UDP-Glycosyltransferase/glycogen phosphorylase"/>
    <property type="match status" value="1"/>
</dbReference>
<dbReference type="PANTHER" id="PTHR12526:SF584">
    <property type="entry name" value="GLYCOSYLTRANSFERASE"/>
    <property type="match status" value="1"/>
</dbReference>
<feature type="domain" description="Glycosyl transferase family 1" evidence="3">
    <location>
        <begin position="207"/>
        <end position="333"/>
    </location>
</feature>
<gene>
    <name evidence="5" type="ORF">GCM10009768_30680</name>
</gene>
<dbReference type="InterPro" id="IPR028098">
    <property type="entry name" value="Glyco_trans_4-like_N"/>
</dbReference>
<organism evidence="5 6">
    <name type="scientific">Leucobacter iarius</name>
    <dbReference type="NCBI Taxonomy" id="333963"/>
    <lineage>
        <taxon>Bacteria</taxon>
        <taxon>Bacillati</taxon>
        <taxon>Actinomycetota</taxon>
        <taxon>Actinomycetes</taxon>
        <taxon>Micrococcales</taxon>
        <taxon>Microbacteriaceae</taxon>
        <taxon>Leucobacter</taxon>
    </lineage>
</organism>
<keyword evidence="1" id="KW-0328">Glycosyltransferase</keyword>
<sequence>MNGLIAHEWIERFGGAEKVLDAFVDLFPRADVFCLWNDAPERYTVEPRESALARTPLRGRKALAMPAMSPVWRNLHNHGYDWLLVSSHLFAHHADFAGLAPERKFVYAHTPARYLWEPELDARGSSPAVRAFAPYFRALDARAARDHRNVAANSAFVRERIRRTWNIDARVIHPPVDVARLQGTTDWRERLVGGEADRFATLPGTYLLGASRFVPYKALDRVIDAGVASGLPVVIAGSGPDEARLRAHAEASGAEVRFIIEPSDSMIAALMQHAIAYVFPPVEDFGIMPVEAMALGTPVVVNAVGGASESLVDGHTGVTVPDFSSATLAHAVAATGSMNPDICRARAREFSTASFQGEIRSWMSL</sequence>
<dbReference type="Gene3D" id="3.40.50.2000">
    <property type="entry name" value="Glycogen Phosphorylase B"/>
    <property type="match status" value="2"/>
</dbReference>
<dbReference type="Pfam" id="PF00534">
    <property type="entry name" value="Glycos_transf_1"/>
    <property type="match status" value="1"/>
</dbReference>
<dbReference type="PANTHER" id="PTHR12526">
    <property type="entry name" value="GLYCOSYLTRANSFERASE"/>
    <property type="match status" value="1"/>
</dbReference>
<reference evidence="5 6" key="1">
    <citation type="journal article" date="2019" name="Int. J. Syst. Evol. Microbiol.">
        <title>The Global Catalogue of Microorganisms (GCM) 10K type strain sequencing project: providing services to taxonomists for standard genome sequencing and annotation.</title>
        <authorList>
            <consortium name="The Broad Institute Genomics Platform"/>
            <consortium name="The Broad Institute Genome Sequencing Center for Infectious Disease"/>
            <person name="Wu L."/>
            <person name="Ma J."/>
        </authorList>
    </citation>
    <scope>NUCLEOTIDE SEQUENCE [LARGE SCALE GENOMIC DNA]</scope>
    <source>
        <strain evidence="5 6">JCM 14736</strain>
    </source>
</reference>
<evidence type="ECO:0000256" key="1">
    <source>
        <dbReference type="ARBA" id="ARBA00022676"/>
    </source>
</evidence>
<name>A0ABN2LX18_9MICO</name>
<dbReference type="Pfam" id="PF13439">
    <property type="entry name" value="Glyco_transf_4"/>
    <property type="match status" value="1"/>
</dbReference>
<comment type="caution">
    <text evidence="5">The sequence shown here is derived from an EMBL/GenBank/DDBJ whole genome shotgun (WGS) entry which is preliminary data.</text>
</comment>
<dbReference type="Proteomes" id="UP001500851">
    <property type="component" value="Unassembled WGS sequence"/>
</dbReference>
<accession>A0ABN2LX18</accession>
<proteinExistence type="predicted"/>
<evidence type="ECO:0000259" key="3">
    <source>
        <dbReference type="Pfam" id="PF00534"/>
    </source>
</evidence>
<dbReference type="EMBL" id="BAAAOB010000005">
    <property type="protein sequence ID" value="GAA1799535.1"/>
    <property type="molecule type" value="Genomic_DNA"/>
</dbReference>
<evidence type="ECO:0000313" key="5">
    <source>
        <dbReference type="EMBL" id="GAA1799535.1"/>
    </source>
</evidence>
<evidence type="ECO:0000259" key="4">
    <source>
        <dbReference type="Pfam" id="PF13439"/>
    </source>
</evidence>
<protein>
    <submittedName>
        <fullName evidence="5">Glycosyltransferase family 4 protein</fullName>
    </submittedName>
</protein>
<keyword evidence="2" id="KW-0808">Transferase</keyword>
<keyword evidence="6" id="KW-1185">Reference proteome</keyword>
<dbReference type="InterPro" id="IPR001296">
    <property type="entry name" value="Glyco_trans_1"/>
</dbReference>
<evidence type="ECO:0000313" key="6">
    <source>
        <dbReference type="Proteomes" id="UP001500851"/>
    </source>
</evidence>
<dbReference type="RefSeq" id="WP_344033501.1">
    <property type="nucleotide sequence ID" value="NZ_BAAAOB010000005.1"/>
</dbReference>
<feature type="domain" description="Glycosyltransferase subfamily 4-like N-terminal" evidence="4">
    <location>
        <begin position="14"/>
        <end position="180"/>
    </location>
</feature>
<evidence type="ECO:0000256" key="2">
    <source>
        <dbReference type="ARBA" id="ARBA00022679"/>
    </source>
</evidence>